<proteinExistence type="predicted"/>
<dbReference type="AlphaFoldDB" id="T0LXF6"/>
<evidence type="ECO:0000313" key="1">
    <source>
        <dbReference type="EMBL" id="EQB53095.1"/>
    </source>
</evidence>
<accession>T0LXF6</accession>
<sequence>MSAPLCRRRHPERTTASCSTDKSQSIKLALVNMLAALFFRPSATYQKKVTSSLNRYGRTIHDPRLCLPTPAAAISHAQVLSRSQELSVCTLFGLVPPVDPCLEIDS</sequence>
<organism evidence="1 2">
    <name type="scientific">Colletotrichum gloeosporioides (strain Cg-14)</name>
    <name type="common">Anthracnose fungus</name>
    <name type="synonym">Glomerella cingulata</name>
    <dbReference type="NCBI Taxonomy" id="1237896"/>
    <lineage>
        <taxon>Eukaryota</taxon>
        <taxon>Fungi</taxon>
        <taxon>Dikarya</taxon>
        <taxon>Ascomycota</taxon>
        <taxon>Pezizomycotina</taxon>
        <taxon>Sordariomycetes</taxon>
        <taxon>Hypocreomycetidae</taxon>
        <taxon>Glomerellales</taxon>
        <taxon>Glomerellaceae</taxon>
        <taxon>Colletotrichum</taxon>
        <taxon>Colletotrichum gloeosporioides species complex</taxon>
    </lineage>
</organism>
<evidence type="ECO:0000313" key="2">
    <source>
        <dbReference type="Proteomes" id="UP000015530"/>
    </source>
</evidence>
<dbReference type="EMBL" id="AMYD01001455">
    <property type="protein sequence ID" value="EQB53095.1"/>
    <property type="molecule type" value="Genomic_DNA"/>
</dbReference>
<name>T0LXF6_COLGC</name>
<reference evidence="2" key="1">
    <citation type="journal article" date="2013" name="Mol. Plant Microbe Interact.">
        <title>Global aspects of pacC regulation of pathogenicity genes in Colletotrichum gloeosporioides as revealed by transcriptome analysis.</title>
        <authorList>
            <person name="Alkan N."/>
            <person name="Meng X."/>
            <person name="Friedlander G."/>
            <person name="Reuveni E."/>
            <person name="Sukno S."/>
            <person name="Sherman A."/>
            <person name="Thon M."/>
            <person name="Fluhr R."/>
            <person name="Prusky D."/>
        </authorList>
    </citation>
    <scope>NUCLEOTIDE SEQUENCE [LARGE SCALE GENOMIC DNA]</scope>
    <source>
        <strain evidence="2">Cg-14</strain>
    </source>
</reference>
<dbReference type="Proteomes" id="UP000015530">
    <property type="component" value="Unassembled WGS sequence"/>
</dbReference>
<comment type="caution">
    <text evidence="1">The sequence shown here is derived from an EMBL/GenBank/DDBJ whole genome shotgun (WGS) entry which is preliminary data.</text>
</comment>
<gene>
    <name evidence="1" type="ORF">CGLO_07223</name>
</gene>
<protein>
    <submittedName>
        <fullName evidence="1">Uncharacterized protein</fullName>
    </submittedName>
</protein>
<dbReference type="HOGENOM" id="CLU_2223076_0_0_1"/>